<dbReference type="GO" id="GO:0005524">
    <property type="term" value="F:ATP binding"/>
    <property type="evidence" value="ECO:0007669"/>
    <property type="project" value="UniProtKB-KW"/>
</dbReference>
<dbReference type="Pfam" id="PF08543">
    <property type="entry name" value="Phos_pyr_kin"/>
    <property type="match status" value="1"/>
</dbReference>
<dbReference type="eggNOG" id="COG0351">
    <property type="taxonomic scope" value="Bacteria"/>
</dbReference>
<gene>
    <name evidence="15" type="ORF">FC69_GL001114</name>
</gene>
<accession>A0A0R1S269</accession>
<keyword evidence="8" id="KW-0460">Magnesium</keyword>
<feature type="domain" description="Pyridoxamine kinase/Phosphomethylpyrimidine kinase" evidence="14">
    <location>
        <begin position="11"/>
        <end position="256"/>
    </location>
</feature>
<dbReference type="PANTHER" id="PTHR20858:SF19">
    <property type="entry name" value="PYRIDOXINE KINASE"/>
    <property type="match status" value="1"/>
</dbReference>
<dbReference type="GO" id="GO:0009228">
    <property type="term" value="P:thiamine biosynthetic process"/>
    <property type="evidence" value="ECO:0007669"/>
    <property type="project" value="InterPro"/>
</dbReference>
<dbReference type="GO" id="GO:0008902">
    <property type="term" value="F:hydroxymethylpyrimidine kinase activity"/>
    <property type="evidence" value="ECO:0007669"/>
    <property type="project" value="TreeGrafter"/>
</dbReference>
<dbReference type="EC" id="2.7.1.35" evidence="2"/>
<keyword evidence="4" id="KW-0479">Metal-binding</keyword>
<proteinExistence type="inferred from homology"/>
<dbReference type="GO" id="GO:0046872">
    <property type="term" value="F:metal ion binding"/>
    <property type="evidence" value="ECO:0007669"/>
    <property type="project" value="UniProtKB-KW"/>
</dbReference>
<dbReference type="EMBL" id="AZEX01000032">
    <property type="protein sequence ID" value="KRL60874.1"/>
    <property type="molecule type" value="Genomic_DNA"/>
</dbReference>
<evidence type="ECO:0000256" key="2">
    <source>
        <dbReference type="ARBA" id="ARBA00012104"/>
    </source>
</evidence>
<keyword evidence="3" id="KW-0808">Transferase</keyword>
<protein>
    <recommendedName>
        <fullName evidence="2">pyridoxal kinase</fullName>
        <ecNumber evidence="2">2.7.1.35</ecNumber>
    </recommendedName>
    <alternativeName>
        <fullName evidence="10">PN/PL/PM kinase</fullName>
    </alternativeName>
    <alternativeName>
        <fullName evidence="11">Pyridoxal kinase</fullName>
    </alternativeName>
    <alternativeName>
        <fullName evidence="9">Pyridoxamine kinase</fullName>
    </alternativeName>
    <alternativeName>
        <fullName evidence="12">Vitamin B6 kinase</fullName>
    </alternativeName>
</protein>
<comment type="caution">
    <text evidence="15">The sequence shown here is derived from an EMBL/GenBank/DDBJ whole genome shotgun (WGS) entry which is preliminary data.</text>
</comment>
<evidence type="ECO:0000256" key="10">
    <source>
        <dbReference type="ARBA" id="ARBA00042348"/>
    </source>
</evidence>
<evidence type="ECO:0000256" key="4">
    <source>
        <dbReference type="ARBA" id="ARBA00022723"/>
    </source>
</evidence>
<dbReference type="PATRIC" id="fig|1423747.3.peg.1138"/>
<comment type="catalytic activity">
    <reaction evidence="13">
        <text>pyridoxal + ATP = pyridoxal 5'-phosphate + ADP + H(+)</text>
        <dbReference type="Rhea" id="RHEA:10224"/>
        <dbReference type="ChEBI" id="CHEBI:15378"/>
        <dbReference type="ChEBI" id="CHEBI:17310"/>
        <dbReference type="ChEBI" id="CHEBI:30616"/>
        <dbReference type="ChEBI" id="CHEBI:456216"/>
        <dbReference type="ChEBI" id="CHEBI:597326"/>
        <dbReference type="EC" id="2.7.1.35"/>
    </reaction>
</comment>
<organism evidence="15 16">
    <name type="scientific">Latilactobacillus fuchuensis DSM 14340 = JCM 11249</name>
    <dbReference type="NCBI Taxonomy" id="1423747"/>
    <lineage>
        <taxon>Bacteria</taxon>
        <taxon>Bacillati</taxon>
        <taxon>Bacillota</taxon>
        <taxon>Bacilli</taxon>
        <taxon>Lactobacillales</taxon>
        <taxon>Lactobacillaceae</taxon>
        <taxon>Latilactobacillus</taxon>
    </lineage>
</organism>
<evidence type="ECO:0000259" key="14">
    <source>
        <dbReference type="Pfam" id="PF08543"/>
    </source>
</evidence>
<dbReference type="NCBIfam" id="TIGR00097">
    <property type="entry name" value="HMP-P_kinase"/>
    <property type="match status" value="1"/>
</dbReference>
<dbReference type="AlphaFoldDB" id="A0A0R1S269"/>
<keyword evidence="7" id="KW-0067">ATP-binding</keyword>
<dbReference type="SUPFAM" id="SSF53613">
    <property type="entry name" value="Ribokinase-like"/>
    <property type="match status" value="1"/>
</dbReference>
<evidence type="ECO:0000256" key="12">
    <source>
        <dbReference type="ARBA" id="ARBA00042531"/>
    </source>
</evidence>
<dbReference type="OrthoDB" id="9810880at2"/>
<keyword evidence="5" id="KW-0547">Nucleotide-binding</keyword>
<reference evidence="15 16" key="1">
    <citation type="journal article" date="2015" name="Genome Announc.">
        <title>Expanding the biotechnology potential of lactobacilli through comparative genomics of 213 strains and associated genera.</title>
        <authorList>
            <person name="Sun Z."/>
            <person name="Harris H.M."/>
            <person name="McCann A."/>
            <person name="Guo C."/>
            <person name="Argimon S."/>
            <person name="Zhang W."/>
            <person name="Yang X."/>
            <person name="Jeffery I.B."/>
            <person name="Cooney J.C."/>
            <person name="Kagawa T.F."/>
            <person name="Liu W."/>
            <person name="Song Y."/>
            <person name="Salvetti E."/>
            <person name="Wrobel A."/>
            <person name="Rasinkangas P."/>
            <person name="Parkhill J."/>
            <person name="Rea M.C."/>
            <person name="O'Sullivan O."/>
            <person name="Ritari J."/>
            <person name="Douillard F.P."/>
            <person name="Paul Ross R."/>
            <person name="Yang R."/>
            <person name="Briner A.E."/>
            <person name="Felis G.E."/>
            <person name="de Vos W.M."/>
            <person name="Barrangou R."/>
            <person name="Klaenhammer T.R."/>
            <person name="Caufield P.W."/>
            <person name="Cui Y."/>
            <person name="Zhang H."/>
            <person name="O'Toole P.W."/>
        </authorList>
    </citation>
    <scope>NUCLEOTIDE SEQUENCE [LARGE SCALE GENOMIC DNA]</scope>
    <source>
        <strain evidence="15 16">DSM 14340</strain>
    </source>
</reference>
<dbReference type="STRING" id="1423747.FC69_GL001114"/>
<dbReference type="GO" id="GO:0008478">
    <property type="term" value="F:pyridoxal kinase activity"/>
    <property type="evidence" value="ECO:0007669"/>
    <property type="project" value="UniProtKB-EC"/>
</dbReference>
<evidence type="ECO:0000256" key="6">
    <source>
        <dbReference type="ARBA" id="ARBA00022777"/>
    </source>
</evidence>
<evidence type="ECO:0000256" key="7">
    <source>
        <dbReference type="ARBA" id="ARBA00022840"/>
    </source>
</evidence>
<evidence type="ECO:0000313" key="15">
    <source>
        <dbReference type="EMBL" id="KRL60874.1"/>
    </source>
</evidence>
<evidence type="ECO:0000256" key="11">
    <source>
        <dbReference type="ARBA" id="ARBA00042396"/>
    </source>
</evidence>
<evidence type="ECO:0000313" key="16">
    <source>
        <dbReference type="Proteomes" id="UP000051264"/>
    </source>
</evidence>
<dbReference type="Proteomes" id="UP000051264">
    <property type="component" value="Unassembled WGS sequence"/>
</dbReference>
<evidence type="ECO:0000256" key="9">
    <source>
        <dbReference type="ARBA" id="ARBA00042307"/>
    </source>
</evidence>
<evidence type="ECO:0000256" key="5">
    <source>
        <dbReference type="ARBA" id="ARBA00022741"/>
    </source>
</evidence>
<dbReference type="PANTHER" id="PTHR20858">
    <property type="entry name" value="PHOSPHOMETHYLPYRIMIDINE KINASE"/>
    <property type="match status" value="1"/>
</dbReference>
<dbReference type="InterPro" id="IPR004399">
    <property type="entry name" value="HMP/HMP-P_kinase_dom"/>
</dbReference>
<dbReference type="InterPro" id="IPR013749">
    <property type="entry name" value="PM/HMP-P_kinase-1"/>
</dbReference>
<dbReference type="Gene3D" id="3.40.1190.20">
    <property type="match status" value="1"/>
</dbReference>
<sequence length="268" mass="28759">MTNILTIAGSDTLAGGGLQADLKTFEALGTFGLSVVTCLATVQANRQFTIDNIASETVLTQLDAVLAHVPITYVKIGLINDVATLKLIIARLATEPQLQLIIDPVLAFKEGTLTPSQSYLEILKTQLLPRALVVTPNLIEACQLSGLSQITNRTELEQAATIIRSLGPQNVVIKGGQRLPGQTALDLLQTSTSQTYFEGPRLNTSTVDGAGCTFSAAITAELAQGQSLEKAVKTAKDYVYQSLQNGIVLRHQLGNVWQVNHYQKRGCD</sequence>
<comment type="similarity">
    <text evidence="1">Belongs to the ThiD family.</text>
</comment>
<dbReference type="GO" id="GO:0008972">
    <property type="term" value="F:phosphomethylpyrimidine kinase activity"/>
    <property type="evidence" value="ECO:0007669"/>
    <property type="project" value="InterPro"/>
</dbReference>
<evidence type="ECO:0000256" key="1">
    <source>
        <dbReference type="ARBA" id="ARBA00009879"/>
    </source>
</evidence>
<dbReference type="InterPro" id="IPR029056">
    <property type="entry name" value="Ribokinase-like"/>
</dbReference>
<dbReference type="CDD" id="cd01169">
    <property type="entry name" value="HMPP_kinase"/>
    <property type="match status" value="1"/>
</dbReference>
<evidence type="ECO:0000256" key="8">
    <source>
        <dbReference type="ARBA" id="ARBA00022842"/>
    </source>
</evidence>
<dbReference type="RefSeq" id="WP_025083606.1">
    <property type="nucleotide sequence ID" value="NZ_AZEX01000032.1"/>
</dbReference>
<evidence type="ECO:0000256" key="13">
    <source>
        <dbReference type="ARBA" id="ARBA00049293"/>
    </source>
</evidence>
<keyword evidence="6" id="KW-0418">Kinase</keyword>
<evidence type="ECO:0000256" key="3">
    <source>
        <dbReference type="ARBA" id="ARBA00022679"/>
    </source>
</evidence>
<name>A0A0R1S269_9LACO</name>
<dbReference type="GO" id="GO:0005829">
    <property type="term" value="C:cytosol"/>
    <property type="evidence" value="ECO:0007669"/>
    <property type="project" value="TreeGrafter"/>
</dbReference>